<feature type="compositionally biased region" description="Gly residues" evidence="3">
    <location>
        <begin position="85"/>
        <end position="104"/>
    </location>
</feature>
<dbReference type="InterPro" id="IPR013320">
    <property type="entry name" value="ConA-like_dom_sf"/>
</dbReference>
<feature type="region of interest" description="Disordered" evidence="3">
    <location>
        <begin position="1"/>
        <end position="187"/>
    </location>
</feature>
<dbReference type="Gene3D" id="2.60.120.200">
    <property type="match status" value="1"/>
</dbReference>
<keyword evidence="1 2" id="KW-0430">Lectin</keyword>
<proteinExistence type="predicted"/>
<dbReference type="WBParaSite" id="PSAMB.scaffold592size46416.g7154.t1">
    <property type="protein sequence ID" value="PSAMB.scaffold592size46416.g7154.t1"/>
    <property type="gene ID" value="PSAMB.scaffold592size46416.g7154"/>
</dbReference>
<dbReference type="SMART" id="SM00908">
    <property type="entry name" value="Gal-bind_lectin"/>
    <property type="match status" value="1"/>
</dbReference>
<dbReference type="PANTHER" id="PTHR11346">
    <property type="entry name" value="GALECTIN"/>
    <property type="match status" value="1"/>
</dbReference>
<keyword evidence="5" id="KW-1185">Reference proteome</keyword>
<feature type="compositionally biased region" description="Pro residues" evidence="3">
    <location>
        <begin position="162"/>
        <end position="182"/>
    </location>
</feature>
<dbReference type="InterPro" id="IPR044156">
    <property type="entry name" value="Galectin-like"/>
</dbReference>
<feature type="compositionally biased region" description="Low complexity" evidence="3">
    <location>
        <begin position="66"/>
        <end position="78"/>
    </location>
</feature>
<dbReference type="AlphaFoldDB" id="A0A914X014"/>
<dbReference type="InterPro" id="IPR001079">
    <property type="entry name" value="Galectin_CRD"/>
</dbReference>
<evidence type="ECO:0000259" key="4">
    <source>
        <dbReference type="PROSITE" id="PS51304"/>
    </source>
</evidence>
<sequence>MSAKDIEIIEITSQEPRGGPRGGPAGRWVNRGRGNPRGGTRGPFTGQPPPPYETIVVPIVPSAAEPQNANAPPQVQNVTHVHVTIGGGQGQPRGSGGGQRGGAARGNFSAQRGRGWSQGRAGAEGGEKSNRGGAQSSSGYQRGRGGTPRGATSGQGRGGFNNPPPPVSAPPQPPPPPPPPPRQEFTNPAVPFFATIIGGFTSSSRRITLVATPAARPRQFSVNLKSSSDFLFHFNPRFFNSTVVRNSTRGGSWQAEETTAASFPFVPNQMFSLMVTATGPVYNVSVNGQHFTAFAARDDQSLVSMLNIEGDIIVKNVIVE</sequence>
<feature type="compositionally biased region" description="Low complexity" evidence="3">
    <location>
        <begin position="131"/>
        <end position="141"/>
    </location>
</feature>
<dbReference type="SMART" id="SM00276">
    <property type="entry name" value="GLECT"/>
    <property type="match status" value="1"/>
</dbReference>
<accession>A0A914X014</accession>
<feature type="domain" description="Galectin" evidence="4">
    <location>
        <begin position="193"/>
        <end position="320"/>
    </location>
</feature>
<dbReference type="SUPFAM" id="SSF49899">
    <property type="entry name" value="Concanavalin A-like lectins/glucanases"/>
    <property type="match status" value="1"/>
</dbReference>
<evidence type="ECO:0000313" key="6">
    <source>
        <dbReference type="WBParaSite" id="PSAMB.scaffold592size46416.g7154.t1"/>
    </source>
</evidence>
<dbReference type="CDD" id="cd00070">
    <property type="entry name" value="GLECT"/>
    <property type="match status" value="1"/>
</dbReference>
<evidence type="ECO:0000256" key="1">
    <source>
        <dbReference type="ARBA" id="ARBA00022734"/>
    </source>
</evidence>
<feature type="compositionally biased region" description="Gly residues" evidence="3">
    <location>
        <begin position="142"/>
        <end position="159"/>
    </location>
</feature>
<evidence type="ECO:0000313" key="5">
    <source>
        <dbReference type="Proteomes" id="UP000887566"/>
    </source>
</evidence>
<dbReference type="Proteomes" id="UP000887566">
    <property type="component" value="Unplaced"/>
</dbReference>
<dbReference type="GO" id="GO:0030246">
    <property type="term" value="F:carbohydrate binding"/>
    <property type="evidence" value="ECO:0007669"/>
    <property type="project" value="UniProtKB-UniRule"/>
</dbReference>
<reference evidence="6" key="1">
    <citation type="submission" date="2022-11" db="UniProtKB">
        <authorList>
            <consortium name="WormBaseParasite"/>
        </authorList>
    </citation>
    <scope>IDENTIFICATION</scope>
</reference>
<evidence type="ECO:0000256" key="3">
    <source>
        <dbReference type="SAM" id="MobiDB-lite"/>
    </source>
</evidence>
<dbReference type="PANTHER" id="PTHR11346:SF147">
    <property type="entry name" value="GALECTIN"/>
    <property type="match status" value="1"/>
</dbReference>
<dbReference type="PROSITE" id="PS51304">
    <property type="entry name" value="GALECTIN"/>
    <property type="match status" value="1"/>
</dbReference>
<dbReference type="Pfam" id="PF00337">
    <property type="entry name" value="Gal-bind_lectin"/>
    <property type="match status" value="1"/>
</dbReference>
<evidence type="ECO:0000256" key="2">
    <source>
        <dbReference type="RuleBase" id="RU102079"/>
    </source>
</evidence>
<protein>
    <recommendedName>
        <fullName evidence="2">Galectin</fullName>
    </recommendedName>
</protein>
<name>A0A914X014_9BILA</name>
<organism evidence="5 6">
    <name type="scientific">Plectus sambesii</name>
    <dbReference type="NCBI Taxonomy" id="2011161"/>
    <lineage>
        <taxon>Eukaryota</taxon>
        <taxon>Metazoa</taxon>
        <taxon>Ecdysozoa</taxon>
        <taxon>Nematoda</taxon>
        <taxon>Chromadorea</taxon>
        <taxon>Plectida</taxon>
        <taxon>Plectina</taxon>
        <taxon>Plectoidea</taxon>
        <taxon>Plectidae</taxon>
        <taxon>Plectus</taxon>
    </lineage>
</organism>